<sequence>MIDVSVEALEVILAEDEYSTSCEGAGQGGDPRRGGPPSEPSVLPGAVHSTVGPDKVDGAENENRLVHDTAVPAAAPFPSRL</sequence>
<dbReference type="AlphaFoldDB" id="A0A917H8T5"/>
<gene>
    <name evidence="2" type="ORF">GCM10011374_39980</name>
</gene>
<feature type="region of interest" description="Disordered" evidence="1">
    <location>
        <begin position="17"/>
        <end position="59"/>
    </location>
</feature>
<dbReference type="Proteomes" id="UP000638848">
    <property type="component" value="Unassembled WGS sequence"/>
</dbReference>
<dbReference type="EMBL" id="BMEQ01000044">
    <property type="protein sequence ID" value="GGG71305.1"/>
    <property type="molecule type" value="Genomic_DNA"/>
</dbReference>
<organism evidence="2 3">
    <name type="scientific">Kocuria dechangensis</name>
    <dbReference type="NCBI Taxonomy" id="1176249"/>
    <lineage>
        <taxon>Bacteria</taxon>
        <taxon>Bacillati</taxon>
        <taxon>Actinomycetota</taxon>
        <taxon>Actinomycetes</taxon>
        <taxon>Micrococcales</taxon>
        <taxon>Micrococcaceae</taxon>
        <taxon>Kocuria</taxon>
    </lineage>
</organism>
<protein>
    <submittedName>
        <fullName evidence="2">Uncharacterized protein</fullName>
    </submittedName>
</protein>
<keyword evidence="3" id="KW-1185">Reference proteome</keyword>
<name>A0A917H8T5_9MICC</name>
<reference evidence="2" key="1">
    <citation type="journal article" date="2014" name="Int. J. Syst. Evol. Microbiol.">
        <title>Complete genome sequence of Corynebacterium casei LMG S-19264T (=DSM 44701T), isolated from a smear-ripened cheese.</title>
        <authorList>
            <consortium name="US DOE Joint Genome Institute (JGI-PGF)"/>
            <person name="Walter F."/>
            <person name="Albersmeier A."/>
            <person name="Kalinowski J."/>
            <person name="Ruckert C."/>
        </authorList>
    </citation>
    <scope>NUCLEOTIDE SEQUENCE</scope>
    <source>
        <strain evidence="2">CGMCC 1.12187</strain>
    </source>
</reference>
<reference evidence="2" key="2">
    <citation type="submission" date="2020-09" db="EMBL/GenBank/DDBJ databases">
        <authorList>
            <person name="Sun Q."/>
            <person name="Zhou Y."/>
        </authorList>
    </citation>
    <scope>NUCLEOTIDE SEQUENCE</scope>
    <source>
        <strain evidence="2">CGMCC 1.12187</strain>
    </source>
</reference>
<evidence type="ECO:0000313" key="3">
    <source>
        <dbReference type="Proteomes" id="UP000638848"/>
    </source>
</evidence>
<evidence type="ECO:0000256" key="1">
    <source>
        <dbReference type="SAM" id="MobiDB-lite"/>
    </source>
</evidence>
<comment type="caution">
    <text evidence="2">The sequence shown here is derived from an EMBL/GenBank/DDBJ whole genome shotgun (WGS) entry which is preliminary data.</text>
</comment>
<evidence type="ECO:0000313" key="2">
    <source>
        <dbReference type="EMBL" id="GGG71305.1"/>
    </source>
</evidence>
<proteinExistence type="predicted"/>
<accession>A0A917H8T5</accession>